<reference evidence="3" key="1">
    <citation type="submission" date="2019-09" db="EMBL/GenBank/DDBJ databases">
        <title>Comparative genomic analysis of Lactobacillus helveticus.</title>
        <authorList>
            <person name="Zhang H."/>
            <person name="Chen Y."/>
            <person name="Zhong Z."/>
        </authorList>
    </citation>
    <scope>NUCLEOTIDE SEQUENCE</scope>
    <source>
        <strain evidence="3">IMAU30003</strain>
    </source>
</reference>
<evidence type="ECO:0000256" key="1">
    <source>
        <dbReference type="ARBA" id="ARBA00009913"/>
    </source>
</evidence>
<dbReference type="InterPro" id="IPR006119">
    <property type="entry name" value="Resolv_N"/>
</dbReference>
<gene>
    <name evidence="3" type="ORF">IMAU30003_01728</name>
</gene>
<protein>
    <submittedName>
        <fullName evidence="3">DNA-invertase</fullName>
    </submittedName>
</protein>
<dbReference type="Pfam" id="PF00239">
    <property type="entry name" value="Resolvase"/>
    <property type="match status" value="1"/>
</dbReference>
<dbReference type="Gene3D" id="1.10.10.60">
    <property type="entry name" value="Homeodomain-like"/>
    <property type="match status" value="1"/>
</dbReference>
<comment type="caution">
    <text evidence="3">The sequence shown here is derived from an EMBL/GenBank/DDBJ whole genome shotgun (WGS) entry which is preliminary data.</text>
</comment>
<organism evidence="3 4">
    <name type="scientific">Lactobacillus helveticus</name>
    <name type="common">Lactobacillus suntoryeus</name>
    <dbReference type="NCBI Taxonomy" id="1587"/>
    <lineage>
        <taxon>Bacteria</taxon>
        <taxon>Bacillati</taxon>
        <taxon>Bacillota</taxon>
        <taxon>Bacilli</taxon>
        <taxon>Lactobacillales</taxon>
        <taxon>Lactobacillaceae</taxon>
        <taxon>Lactobacillus</taxon>
    </lineage>
</organism>
<dbReference type="CDD" id="cd03768">
    <property type="entry name" value="SR_ResInv"/>
    <property type="match status" value="1"/>
</dbReference>
<dbReference type="PANTHER" id="PTHR30461:SF26">
    <property type="entry name" value="RESOLVASE HOMOLOG YNEB"/>
    <property type="match status" value="1"/>
</dbReference>
<dbReference type="SMART" id="SM00857">
    <property type="entry name" value="Resolvase"/>
    <property type="match status" value="1"/>
</dbReference>
<dbReference type="Pfam" id="PF02796">
    <property type="entry name" value="HTH_7"/>
    <property type="match status" value="1"/>
</dbReference>
<dbReference type="Gene3D" id="3.40.50.1390">
    <property type="entry name" value="Resolvase, N-terminal catalytic domain"/>
    <property type="match status" value="1"/>
</dbReference>
<accession>A0A9Q5C066</accession>
<dbReference type="GO" id="GO:0000150">
    <property type="term" value="F:DNA strand exchange activity"/>
    <property type="evidence" value="ECO:0007669"/>
    <property type="project" value="InterPro"/>
</dbReference>
<name>A0A9Q5C066_LACHE</name>
<dbReference type="PANTHER" id="PTHR30461">
    <property type="entry name" value="DNA-INVERTASE FROM LAMBDOID PROPHAGE"/>
    <property type="match status" value="1"/>
</dbReference>
<evidence type="ECO:0000259" key="2">
    <source>
        <dbReference type="PROSITE" id="PS51736"/>
    </source>
</evidence>
<proteinExistence type="inferred from homology"/>
<comment type="similarity">
    <text evidence="1">Belongs to the site-specific recombinase resolvase family.</text>
</comment>
<dbReference type="InterPro" id="IPR050639">
    <property type="entry name" value="SSR_resolvase"/>
</dbReference>
<feature type="domain" description="Resolvase/invertase-type recombinase catalytic" evidence="2">
    <location>
        <begin position="1"/>
        <end position="93"/>
    </location>
</feature>
<evidence type="ECO:0000313" key="3">
    <source>
        <dbReference type="EMBL" id="NRO35478.1"/>
    </source>
</evidence>
<dbReference type="PROSITE" id="PS51736">
    <property type="entry name" value="RECOMBINASES_3"/>
    <property type="match status" value="1"/>
</dbReference>
<dbReference type="EMBL" id="WCHB01000069">
    <property type="protein sequence ID" value="NRO35478.1"/>
    <property type="molecule type" value="Genomic_DNA"/>
</dbReference>
<evidence type="ECO:0000313" key="4">
    <source>
        <dbReference type="Proteomes" id="UP000651333"/>
    </source>
</evidence>
<sequence length="163" mass="18949">MLNYLREGDTLEVVSLDRLSRDYNDLKEFVQLLRKSKVKLIVDDLPQAHTNNELVDQFMLDMMIQLMGFVAQNEREKIRERQAQGIKLAKAKGVYKGGTIKYGRNSKDPKNRLIWETVVNMLKSNNYSISAIARKVGISRQQIYRIKKREELTKSQEETTNGI</sequence>
<dbReference type="SUPFAM" id="SSF53041">
    <property type="entry name" value="Resolvase-like"/>
    <property type="match status" value="1"/>
</dbReference>
<dbReference type="AlphaFoldDB" id="A0A9Q5C066"/>
<dbReference type="GO" id="GO:0003677">
    <property type="term" value="F:DNA binding"/>
    <property type="evidence" value="ECO:0007669"/>
    <property type="project" value="InterPro"/>
</dbReference>
<dbReference type="InterPro" id="IPR036162">
    <property type="entry name" value="Resolvase-like_N_sf"/>
</dbReference>
<dbReference type="Proteomes" id="UP000651333">
    <property type="component" value="Unassembled WGS sequence"/>
</dbReference>
<dbReference type="InterPro" id="IPR006120">
    <property type="entry name" value="Resolvase_HTH_dom"/>
</dbReference>